<keyword evidence="3" id="KW-0786">Thiamine pyrophosphate</keyword>
<dbReference type="InterPro" id="IPR017596">
    <property type="entry name" value="PdhA/BkdA"/>
</dbReference>
<dbReference type="EMBL" id="BJZQ01000016">
    <property type="protein sequence ID" value="GEO90257.1"/>
    <property type="molecule type" value="Genomic_DNA"/>
</dbReference>
<evidence type="ECO:0000313" key="6">
    <source>
        <dbReference type="Proteomes" id="UP000321769"/>
    </source>
</evidence>
<evidence type="ECO:0000313" key="5">
    <source>
        <dbReference type="EMBL" id="GEO90257.1"/>
    </source>
</evidence>
<comment type="caution">
    <text evidence="5">The sequence shown here is derived from an EMBL/GenBank/DDBJ whole genome shotgun (WGS) entry which is preliminary data.</text>
</comment>
<dbReference type="OrthoDB" id="9766715at2"/>
<dbReference type="GO" id="GO:0009083">
    <property type="term" value="P:branched-chain amino acid catabolic process"/>
    <property type="evidence" value="ECO:0007669"/>
    <property type="project" value="TreeGrafter"/>
</dbReference>
<dbReference type="Proteomes" id="UP000321769">
    <property type="component" value="Unassembled WGS sequence"/>
</dbReference>
<dbReference type="Pfam" id="PF00676">
    <property type="entry name" value="E1_dh"/>
    <property type="match status" value="1"/>
</dbReference>
<keyword evidence="2" id="KW-0560">Oxidoreductase</keyword>
<dbReference type="AlphaFoldDB" id="A0A512HXS9"/>
<dbReference type="CDD" id="cd02000">
    <property type="entry name" value="TPP_E1_PDC_ADC_BCADC"/>
    <property type="match status" value="1"/>
</dbReference>
<dbReference type="GO" id="GO:0000287">
    <property type="term" value="F:magnesium ion binding"/>
    <property type="evidence" value="ECO:0007669"/>
    <property type="project" value="UniProtKB-ARBA"/>
</dbReference>
<dbReference type="InterPro" id="IPR001017">
    <property type="entry name" value="DH_E1"/>
</dbReference>
<dbReference type="Gene3D" id="3.40.50.970">
    <property type="match status" value="1"/>
</dbReference>
<gene>
    <name evidence="5" type="ORF">AFL01nite_25840</name>
</gene>
<organism evidence="5 6">
    <name type="scientific">Aeromicrobium flavum</name>
    <dbReference type="NCBI Taxonomy" id="416568"/>
    <lineage>
        <taxon>Bacteria</taxon>
        <taxon>Bacillati</taxon>
        <taxon>Actinomycetota</taxon>
        <taxon>Actinomycetes</taxon>
        <taxon>Propionibacteriales</taxon>
        <taxon>Nocardioidaceae</taxon>
        <taxon>Aeromicrobium</taxon>
    </lineage>
</organism>
<evidence type="ECO:0000259" key="4">
    <source>
        <dbReference type="Pfam" id="PF00676"/>
    </source>
</evidence>
<keyword evidence="6" id="KW-1185">Reference proteome</keyword>
<keyword evidence="5" id="KW-0670">Pyruvate</keyword>
<dbReference type="InterPro" id="IPR029061">
    <property type="entry name" value="THDP-binding"/>
</dbReference>
<evidence type="ECO:0000256" key="1">
    <source>
        <dbReference type="ARBA" id="ARBA00001964"/>
    </source>
</evidence>
<evidence type="ECO:0000256" key="3">
    <source>
        <dbReference type="ARBA" id="ARBA00023052"/>
    </source>
</evidence>
<dbReference type="PANTHER" id="PTHR43380:SF1">
    <property type="entry name" value="2-OXOISOVALERATE DEHYDROGENASE SUBUNIT ALPHA, MITOCHONDRIAL"/>
    <property type="match status" value="1"/>
</dbReference>
<dbReference type="PANTHER" id="PTHR43380">
    <property type="entry name" value="2-OXOISOVALERATE DEHYDROGENASE SUBUNIT ALPHA, MITOCHONDRIAL"/>
    <property type="match status" value="1"/>
</dbReference>
<protein>
    <submittedName>
        <fullName evidence="5">Pyruvate dehydrogenase E1 component alpha subunit</fullName>
    </submittedName>
</protein>
<reference evidence="5 6" key="1">
    <citation type="submission" date="2019-07" db="EMBL/GenBank/DDBJ databases">
        <title>Whole genome shotgun sequence of Aeromicrobium flavum NBRC 107625.</title>
        <authorList>
            <person name="Hosoyama A."/>
            <person name="Uohara A."/>
            <person name="Ohji S."/>
            <person name="Ichikawa N."/>
        </authorList>
    </citation>
    <scope>NUCLEOTIDE SEQUENCE [LARGE SCALE GENOMIC DNA]</scope>
    <source>
        <strain evidence="5 6">NBRC 107625</strain>
    </source>
</reference>
<comment type="cofactor">
    <cofactor evidence="1">
        <name>thiamine diphosphate</name>
        <dbReference type="ChEBI" id="CHEBI:58937"/>
    </cofactor>
</comment>
<dbReference type="RefSeq" id="WP_146828123.1">
    <property type="nucleotide sequence ID" value="NZ_BAAAYQ010000001.1"/>
</dbReference>
<dbReference type="SUPFAM" id="SSF52518">
    <property type="entry name" value="Thiamin diphosphate-binding fold (THDP-binding)"/>
    <property type="match status" value="1"/>
</dbReference>
<proteinExistence type="predicted"/>
<sequence>MGLPISQTLAPDGELVAAHHFTADELRAFHRDLVLARRIDTEAFALQRHGELGLWPPMLGQEAAQIGSGRALAANDFVFPSYREHGVAWCRGVDPTLLLAIFRGTSLGGWDPAEHGFALPAIIIGAQTLHAVGYGIGLTLEGKEDAVVTYFGDGATSQGDTNEAFAWAASYNAPVVFFCQNNQYAISVPLERQTRIPIAQRAAGFGFEGIRVDGNDVLAVHQVTSEALAKARSGGGPTLIEAITYRMGAHTTSDDPSRYRDPREADEWAERDPLLRLRALLERTDPGFAEFDAQVQAEAEQLGQRLREACKALPDPDLAALFEHVYADLPPELVAQREEVRSWS</sequence>
<dbReference type="NCBIfam" id="TIGR03181">
    <property type="entry name" value="PDH_E1_alph_x"/>
    <property type="match status" value="1"/>
</dbReference>
<name>A0A512HXS9_9ACTN</name>
<dbReference type="InterPro" id="IPR050771">
    <property type="entry name" value="Alpha-ketoacid_DH_E1_comp"/>
</dbReference>
<accession>A0A512HXS9</accession>
<dbReference type="GO" id="GO:0016624">
    <property type="term" value="F:oxidoreductase activity, acting on the aldehyde or oxo group of donors, disulfide as acceptor"/>
    <property type="evidence" value="ECO:0007669"/>
    <property type="project" value="InterPro"/>
</dbReference>
<evidence type="ECO:0000256" key="2">
    <source>
        <dbReference type="ARBA" id="ARBA00023002"/>
    </source>
</evidence>
<feature type="domain" description="Dehydrogenase E1 component" evidence="4">
    <location>
        <begin position="34"/>
        <end position="301"/>
    </location>
</feature>